<sequence length="65" mass="7801">MEFPEVNVLEGAPQRKNIYRRSGYCGELARKPNMLPKYREWKISNLRKLRYTNVPMEPKSVEIFK</sequence>
<protein>
    <submittedName>
        <fullName evidence="1">Uncharacterized protein</fullName>
    </submittedName>
</protein>
<reference evidence="1" key="1">
    <citation type="submission" date="2017-07" db="EMBL/GenBank/DDBJ databases">
        <title>Taro Niue Genome Assembly and Annotation.</title>
        <authorList>
            <person name="Atibalentja N."/>
            <person name="Keating K."/>
            <person name="Fields C.J."/>
        </authorList>
    </citation>
    <scope>NUCLEOTIDE SEQUENCE</scope>
    <source>
        <strain evidence="1">Niue_2</strain>
        <tissue evidence="1">Leaf</tissue>
    </source>
</reference>
<dbReference type="Proteomes" id="UP000652761">
    <property type="component" value="Unassembled WGS sequence"/>
</dbReference>
<comment type="caution">
    <text evidence="1">The sequence shown here is derived from an EMBL/GenBank/DDBJ whole genome shotgun (WGS) entry which is preliminary data.</text>
</comment>
<evidence type="ECO:0000313" key="1">
    <source>
        <dbReference type="EMBL" id="MQL77460.1"/>
    </source>
</evidence>
<gene>
    <name evidence="1" type="ORF">Taro_009876</name>
</gene>
<proteinExistence type="predicted"/>
<dbReference type="EMBL" id="NMUH01000351">
    <property type="protein sequence ID" value="MQL77460.1"/>
    <property type="molecule type" value="Genomic_DNA"/>
</dbReference>
<evidence type="ECO:0000313" key="2">
    <source>
        <dbReference type="Proteomes" id="UP000652761"/>
    </source>
</evidence>
<dbReference type="AlphaFoldDB" id="A0A843U636"/>
<organism evidence="1 2">
    <name type="scientific">Colocasia esculenta</name>
    <name type="common">Wild taro</name>
    <name type="synonym">Arum esculentum</name>
    <dbReference type="NCBI Taxonomy" id="4460"/>
    <lineage>
        <taxon>Eukaryota</taxon>
        <taxon>Viridiplantae</taxon>
        <taxon>Streptophyta</taxon>
        <taxon>Embryophyta</taxon>
        <taxon>Tracheophyta</taxon>
        <taxon>Spermatophyta</taxon>
        <taxon>Magnoliopsida</taxon>
        <taxon>Liliopsida</taxon>
        <taxon>Araceae</taxon>
        <taxon>Aroideae</taxon>
        <taxon>Colocasieae</taxon>
        <taxon>Colocasia</taxon>
    </lineage>
</organism>
<keyword evidence="2" id="KW-1185">Reference proteome</keyword>
<accession>A0A843U636</accession>
<name>A0A843U636_COLES</name>